<gene>
    <name evidence="2" type="ORF">GSONMT00015543001</name>
</gene>
<reference evidence="2" key="2">
    <citation type="submission" date="2014-03" db="EMBL/GenBank/DDBJ databases">
        <authorList>
            <person name="Genoscope - CEA"/>
        </authorList>
    </citation>
    <scope>NUCLEOTIDE SEQUENCE</scope>
</reference>
<dbReference type="Pfam" id="PF13424">
    <property type="entry name" value="TPR_12"/>
    <property type="match status" value="1"/>
</dbReference>
<proteinExistence type="predicted"/>
<dbReference type="PANTHER" id="PTHR10098:SF108">
    <property type="entry name" value="TETRATRICOPEPTIDE REPEAT PROTEIN 28"/>
    <property type="match status" value="1"/>
</dbReference>
<evidence type="ECO:0000313" key="3">
    <source>
        <dbReference type="Proteomes" id="UP000193380"/>
    </source>
</evidence>
<evidence type="ECO:0000313" key="2">
    <source>
        <dbReference type="EMBL" id="CDQ98854.1"/>
    </source>
</evidence>
<feature type="compositionally biased region" description="Basic and acidic residues" evidence="1">
    <location>
        <begin position="83"/>
        <end position="93"/>
    </location>
</feature>
<organism evidence="2 3">
    <name type="scientific">Oncorhynchus mykiss</name>
    <name type="common">Rainbow trout</name>
    <name type="synonym">Salmo gairdneri</name>
    <dbReference type="NCBI Taxonomy" id="8022"/>
    <lineage>
        <taxon>Eukaryota</taxon>
        <taxon>Metazoa</taxon>
        <taxon>Chordata</taxon>
        <taxon>Craniata</taxon>
        <taxon>Vertebrata</taxon>
        <taxon>Euteleostomi</taxon>
        <taxon>Actinopterygii</taxon>
        <taxon>Neopterygii</taxon>
        <taxon>Teleostei</taxon>
        <taxon>Protacanthopterygii</taxon>
        <taxon>Salmoniformes</taxon>
        <taxon>Salmonidae</taxon>
        <taxon>Salmoninae</taxon>
        <taxon>Oncorhynchus</taxon>
    </lineage>
</organism>
<name>A0A060ZAX5_ONCMY</name>
<feature type="non-terminal residue" evidence="2">
    <location>
        <position position="93"/>
    </location>
</feature>
<protein>
    <submittedName>
        <fullName evidence="2">Uncharacterized protein</fullName>
    </submittedName>
</protein>
<dbReference type="STRING" id="8022.A0A060ZAX5"/>
<dbReference type="Proteomes" id="UP000193380">
    <property type="component" value="Unassembled WGS sequence"/>
</dbReference>
<dbReference type="SUPFAM" id="SSF48452">
    <property type="entry name" value="TPR-like"/>
    <property type="match status" value="1"/>
</dbReference>
<dbReference type="InterPro" id="IPR011990">
    <property type="entry name" value="TPR-like_helical_dom_sf"/>
</dbReference>
<dbReference type="Gene3D" id="1.25.40.10">
    <property type="entry name" value="Tetratricopeptide repeat domain"/>
    <property type="match status" value="1"/>
</dbReference>
<dbReference type="EMBL" id="FR941034">
    <property type="protein sequence ID" value="CDQ98854.1"/>
    <property type="molecule type" value="Genomic_DNA"/>
</dbReference>
<dbReference type="AlphaFoldDB" id="A0A060ZAX5"/>
<reference evidence="2" key="1">
    <citation type="journal article" date="2014" name="Nat. Commun.">
        <title>The rainbow trout genome provides novel insights into evolution after whole-genome duplication in vertebrates.</title>
        <authorList>
            <person name="Berthelot C."/>
            <person name="Brunet F."/>
            <person name="Chalopin D."/>
            <person name="Juanchich A."/>
            <person name="Bernard M."/>
            <person name="Noel B."/>
            <person name="Bento P."/>
            <person name="Da Silva C."/>
            <person name="Labadie K."/>
            <person name="Alberti A."/>
            <person name="Aury J.M."/>
            <person name="Louis A."/>
            <person name="Dehais P."/>
            <person name="Bardou P."/>
            <person name="Montfort J."/>
            <person name="Klopp C."/>
            <person name="Cabau C."/>
            <person name="Gaspin C."/>
            <person name="Thorgaard G.H."/>
            <person name="Boussaha M."/>
            <person name="Quillet E."/>
            <person name="Guyomard R."/>
            <person name="Galiana D."/>
            <person name="Bobe J."/>
            <person name="Volff J.N."/>
            <person name="Genet C."/>
            <person name="Wincker P."/>
            <person name="Jaillon O."/>
            <person name="Roest Crollius H."/>
            <person name="Guiguen Y."/>
        </authorList>
    </citation>
    <scope>NUCLEOTIDE SEQUENCE [LARGE SCALE GENOMIC DNA]</scope>
</reference>
<evidence type="ECO:0000256" key="1">
    <source>
        <dbReference type="SAM" id="MobiDB-lite"/>
    </source>
</evidence>
<feature type="region of interest" description="Disordered" evidence="1">
    <location>
        <begin position="73"/>
        <end position="93"/>
    </location>
</feature>
<accession>A0A060ZAX5</accession>
<dbReference type="PANTHER" id="PTHR10098">
    <property type="entry name" value="RAPSYN-RELATED"/>
    <property type="match status" value="1"/>
</dbReference>
<sequence length="93" mass="10470">MGNAFNALGMYDQAVRYHRQELHISLEVNDRPSQASTHGNLAVAYQALGAHDRALQHYLHHLTIARELRDTQSTARALGNRQTGHDQALDRAR</sequence>
<dbReference type="PaxDb" id="8022-A0A060ZAX5"/>